<dbReference type="PROSITE" id="PS51257">
    <property type="entry name" value="PROKAR_LIPOPROTEIN"/>
    <property type="match status" value="1"/>
</dbReference>
<keyword evidence="2" id="KW-0732">Signal</keyword>
<evidence type="ECO:0000313" key="4">
    <source>
        <dbReference type="Proteomes" id="UP000319848"/>
    </source>
</evidence>
<accession>V6RZE1</accession>
<dbReference type="Proteomes" id="UP000319848">
    <property type="component" value="Unassembled WGS sequence"/>
</dbReference>
<feature type="compositionally biased region" description="Polar residues" evidence="1">
    <location>
        <begin position="23"/>
        <end position="34"/>
    </location>
</feature>
<organism evidence="3 4">
    <name type="scientific">Flavobacterium cauense R2A-7</name>
    <dbReference type="NCBI Taxonomy" id="1341154"/>
    <lineage>
        <taxon>Bacteria</taxon>
        <taxon>Pseudomonadati</taxon>
        <taxon>Bacteroidota</taxon>
        <taxon>Flavobacteriia</taxon>
        <taxon>Flavobacteriales</taxon>
        <taxon>Flavobacteriaceae</taxon>
        <taxon>Flavobacterium</taxon>
    </lineage>
</organism>
<evidence type="ECO:0000256" key="1">
    <source>
        <dbReference type="SAM" id="MobiDB-lite"/>
    </source>
</evidence>
<sequence length="155" mass="17165">MKKIAKSALCMLLIISCSKAKNEISSEPVSNSKDTIAAEVKQGPNPDSEKNHEENTDVTTSENCFKTDEDVLQYLIGKTFSYREAYVSFTSDGGSYSGTRDLKWKSYKIEDAKGLVVLSSLSKDCPDCTYTFWVSCEEGTITSPPEEGALVYRNE</sequence>
<feature type="signal peptide" evidence="2">
    <location>
        <begin position="1"/>
        <end position="20"/>
    </location>
</feature>
<feature type="chain" id="PRO_5030178663" description="Lipoprotein" evidence="2">
    <location>
        <begin position="21"/>
        <end position="155"/>
    </location>
</feature>
<comment type="caution">
    <text evidence="3">The sequence shown here is derived from an EMBL/GenBank/DDBJ whole genome shotgun (WGS) entry which is preliminary data.</text>
</comment>
<keyword evidence="4" id="KW-1185">Reference proteome</keyword>
<dbReference type="AlphaFoldDB" id="V6RZE1"/>
<evidence type="ECO:0000313" key="3">
    <source>
        <dbReference type="EMBL" id="TWI09360.1"/>
    </source>
</evidence>
<feature type="region of interest" description="Disordered" evidence="1">
    <location>
        <begin position="23"/>
        <end position="60"/>
    </location>
</feature>
<name>V6RZE1_9FLAO</name>
<protein>
    <recommendedName>
        <fullName evidence="5">Lipoprotein</fullName>
    </recommendedName>
</protein>
<dbReference type="STRING" id="1341154.FCR2A7T_20060"/>
<evidence type="ECO:0000256" key="2">
    <source>
        <dbReference type="SAM" id="SignalP"/>
    </source>
</evidence>
<gene>
    <name evidence="3" type="ORF">IP98_02522</name>
</gene>
<proteinExistence type="predicted"/>
<dbReference type="RefSeq" id="WP_023571120.1">
    <property type="nucleotide sequence ID" value="NZ_AVBI01000018.1"/>
</dbReference>
<dbReference type="EMBL" id="VLKQ01000012">
    <property type="protein sequence ID" value="TWI09360.1"/>
    <property type="molecule type" value="Genomic_DNA"/>
</dbReference>
<reference evidence="3 4" key="1">
    <citation type="journal article" date="2015" name="Stand. Genomic Sci.">
        <title>Genomic Encyclopedia of Bacterial and Archaeal Type Strains, Phase III: the genomes of soil and plant-associated and newly described type strains.</title>
        <authorList>
            <person name="Whitman W.B."/>
            <person name="Woyke T."/>
            <person name="Klenk H.P."/>
            <person name="Zhou Y."/>
            <person name="Lilburn T.G."/>
            <person name="Beck B.J."/>
            <person name="De Vos P."/>
            <person name="Vandamme P."/>
            <person name="Eisen J.A."/>
            <person name="Garrity G."/>
            <person name="Hugenholtz P."/>
            <person name="Kyrpides N.C."/>
        </authorList>
    </citation>
    <scope>NUCLEOTIDE SEQUENCE [LARGE SCALE GENOMIC DNA]</scope>
    <source>
        <strain evidence="3 4">CGMCC 1.7270</strain>
    </source>
</reference>
<evidence type="ECO:0008006" key="5">
    <source>
        <dbReference type="Google" id="ProtNLM"/>
    </source>
</evidence>